<evidence type="ECO:0000256" key="1">
    <source>
        <dbReference type="SAM" id="MobiDB-lite"/>
    </source>
</evidence>
<dbReference type="AlphaFoldDB" id="S9TIL3"/>
<name>S9TIL3_9TRYP</name>
<reference evidence="3 4" key="1">
    <citation type="journal article" date="2013" name="PLoS ONE">
        <title>Predicting the Proteins of Angomonas deanei, Strigomonas culicis and Their Respective Endosymbionts Reveals New Aspects of the Trypanosomatidae Family.</title>
        <authorList>
            <person name="Motta M.C."/>
            <person name="Martins A.C."/>
            <person name="de Souza S.S."/>
            <person name="Catta-Preta C.M."/>
            <person name="Silva R."/>
            <person name="Klein C.C."/>
            <person name="de Almeida L.G."/>
            <person name="de Lima Cunha O."/>
            <person name="Ciapina L.P."/>
            <person name="Brocchi M."/>
            <person name="Colabardini A.C."/>
            <person name="de Araujo Lima B."/>
            <person name="Machado C.R."/>
            <person name="de Almeida Soares C.M."/>
            <person name="Probst C.M."/>
            <person name="de Menezes C.B."/>
            <person name="Thompson C.E."/>
            <person name="Bartholomeu D.C."/>
            <person name="Gradia D.F."/>
            <person name="Pavoni D.P."/>
            <person name="Grisard E.C."/>
            <person name="Fantinatti-Garboggini F."/>
            <person name="Marchini F.K."/>
            <person name="Rodrigues-Luiz G.F."/>
            <person name="Wagner G."/>
            <person name="Goldman G.H."/>
            <person name="Fietto J.L."/>
            <person name="Elias M.C."/>
            <person name="Goldman M.H."/>
            <person name="Sagot M.F."/>
            <person name="Pereira M."/>
            <person name="Stoco P.H."/>
            <person name="de Mendonca-Neto R.P."/>
            <person name="Teixeira S.M."/>
            <person name="Maciel T.E."/>
            <person name="de Oliveira Mendes T.A."/>
            <person name="Urmenyi T.P."/>
            <person name="de Souza W."/>
            <person name="Schenkman S."/>
            <person name="de Vasconcelos A.T."/>
        </authorList>
    </citation>
    <scope>NUCLEOTIDE SEQUENCE [LARGE SCALE GENOMIC DNA]</scope>
</reference>
<protein>
    <submittedName>
        <fullName evidence="3">Uncharacterized protein</fullName>
    </submittedName>
</protein>
<feature type="transmembrane region" description="Helical" evidence="2">
    <location>
        <begin position="28"/>
        <end position="47"/>
    </location>
</feature>
<feature type="region of interest" description="Disordered" evidence="1">
    <location>
        <begin position="1"/>
        <end position="24"/>
    </location>
</feature>
<comment type="caution">
    <text evidence="3">The sequence shown here is derived from an EMBL/GenBank/DDBJ whole genome shotgun (WGS) entry which is preliminary data.</text>
</comment>
<accession>S9TIL3</accession>
<organism evidence="3 4">
    <name type="scientific">Strigomonas culicis</name>
    <dbReference type="NCBI Taxonomy" id="28005"/>
    <lineage>
        <taxon>Eukaryota</taxon>
        <taxon>Discoba</taxon>
        <taxon>Euglenozoa</taxon>
        <taxon>Kinetoplastea</taxon>
        <taxon>Metakinetoplastina</taxon>
        <taxon>Trypanosomatida</taxon>
        <taxon>Trypanosomatidae</taxon>
        <taxon>Strigomonadinae</taxon>
        <taxon>Strigomonas</taxon>
    </lineage>
</organism>
<sequence>MAERERHLEAQQHPQERRSMKRRKAKKNISIAIFSYSDAFFFNSLFMLRFLQYLLLLQLPLFPGVCVVCACFGGGVP</sequence>
<dbReference type="EMBL" id="ATMH01011451">
    <property type="protein sequence ID" value="EPY16193.1"/>
    <property type="molecule type" value="Genomic_DNA"/>
</dbReference>
<evidence type="ECO:0000256" key="2">
    <source>
        <dbReference type="SAM" id="Phobius"/>
    </source>
</evidence>
<evidence type="ECO:0000313" key="4">
    <source>
        <dbReference type="Proteomes" id="UP000015354"/>
    </source>
</evidence>
<feature type="compositionally biased region" description="Basic and acidic residues" evidence="1">
    <location>
        <begin position="1"/>
        <end position="18"/>
    </location>
</feature>
<feature type="transmembrane region" description="Helical" evidence="2">
    <location>
        <begin position="53"/>
        <end position="76"/>
    </location>
</feature>
<keyword evidence="2" id="KW-1133">Transmembrane helix</keyword>
<dbReference type="Proteomes" id="UP000015354">
    <property type="component" value="Unassembled WGS sequence"/>
</dbReference>
<keyword evidence="2" id="KW-0472">Membrane</keyword>
<evidence type="ECO:0000313" key="3">
    <source>
        <dbReference type="EMBL" id="EPY16193.1"/>
    </source>
</evidence>
<keyword evidence="4" id="KW-1185">Reference proteome</keyword>
<keyword evidence="2" id="KW-0812">Transmembrane</keyword>
<proteinExistence type="predicted"/>
<gene>
    <name evidence="3" type="ORF">STCU_11486</name>
</gene>